<dbReference type="EMBL" id="VUJU01006863">
    <property type="protein sequence ID" value="KAF0747396.1"/>
    <property type="molecule type" value="Genomic_DNA"/>
</dbReference>
<evidence type="ECO:0000256" key="3">
    <source>
        <dbReference type="PROSITE-ProRule" id="PRU00175"/>
    </source>
</evidence>
<dbReference type="AlphaFoldDB" id="A0A6G0Y1R8"/>
<keyword evidence="2" id="KW-0862">Zinc</keyword>
<evidence type="ECO:0000313" key="7">
    <source>
        <dbReference type="Proteomes" id="UP000478052"/>
    </source>
</evidence>
<evidence type="ECO:0000259" key="5">
    <source>
        <dbReference type="PROSITE" id="PS50089"/>
    </source>
</evidence>
<reference evidence="6 7" key="1">
    <citation type="submission" date="2019-08" db="EMBL/GenBank/DDBJ databases">
        <title>Whole genome of Aphis craccivora.</title>
        <authorList>
            <person name="Voronova N.V."/>
            <person name="Shulinski R.S."/>
            <person name="Bandarenka Y.V."/>
            <person name="Zhorov D.G."/>
            <person name="Warner D."/>
        </authorList>
    </citation>
    <scope>NUCLEOTIDE SEQUENCE [LARGE SCALE GENOMIC DNA]</scope>
    <source>
        <strain evidence="6">180601</strain>
        <tissue evidence="6">Whole Body</tissue>
    </source>
</reference>
<dbReference type="Gene3D" id="3.30.40.10">
    <property type="entry name" value="Zinc/RING finger domain, C3HC4 (zinc finger)"/>
    <property type="match status" value="1"/>
</dbReference>
<dbReference type="Proteomes" id="UP000478052">
    <property type="component" value="Unassembled WGS sequence"/>
</dbReference>
<keyword evidence="1 3" id="KW-0479">Metal-binding</keyword>
<evidence type="ECO:0000313" key="6">
    <source>
        <dbReference type="EMBL" id="KAF0747396.1"/>
    </source>
</evidence>
<comment type="caution">
    <text evidence="6">The sequence shown here is derived from an EMBL/GenBank/DDBJ whole genome shotgun (WGS) entry which is preliminary data.</text>
</comment>
<evidence type="ECO:0000256" key="4">
    <source>
        <dbReference type="SAM" id="MobiDB-lite"/>
    </source>
</evidence>
<sequence>MTATRQLTLGTITVKEFLLQCSHSAETYLIQEICWHINIEQDENMQANDYQEDENLQNNVHQEDENIQDNDHQNDENLQGNDHQDDDDDNNERDVIVHDQIEPLQHEVNVIENDTDSPLHQIRWNEEDFIITEEMDPDNIYMMELEKNRRILELQNLPYVQVPEILPAVETENQANVCVACLDVKSTHALFPCGHNFLCLMCLESLVSDRCPI</sequence>
<gene>
    <name evidence="6" type="ORF">FWK35_00028366</name>
</gene>
<name>A0A6G0Y1R8_APHCR</name>
<dbReference type="InterPro" id="IPR013083">
    <property type="entry name" value="Znf_RING/FYVE/PHD"/>
</dbReference>
<organism evidence="6 7">
    <name type="scientific">Aphis craccivora</name>
    <name type="common">Cowpea aphid</name>
    <dbReference type="NCBI Taxonomy" id="307492"/>
    <lineage>
        <taxon>Eukaryota</taxon>
        <taxon>Metazoa</taxon>
        <taxon>Ecdysozoa</taxon>
        <taxon>Arthropoda</taxon>
        <taxon>Hexapoda</taxon>
        <taxon>Insecta</taxon>
        <taxon>Pterygota</taxon>
        <taxon>Neoptera</taxon>
        <taxon>Paraneoptera</taxon>
        <taxon>Hemiptera</taxon>
        <taxon>Sternorrhyncha</taxon>
        <taxon>Aphidomorpha</taxon>
        <taxon>Aphidoidea</taxon>
        <taxon>Aphididae</taxon>
        <taxon>Aphidini</taxon>
        <taxon>Aphis</taxon>
        <taxon>Aphis</taxon>
    </lineage>
</organism>
<dbReference type="InterPro" id="IPR001841">
    <property type="entry name" value="Znf_RING"/>
</dbReference>
<evidence type="ECO:0000256" key="1">
    <source>
        <dbReference type="ARBA" id="ARBA00022771"/>
    </source>
</evidence>
<dbReference type="PROSITE" id="PS50089">
    <property type="entry name" value="ZF_RING_2"/>
    <property type="match status" value="1"/>
</dbReference>
<feature type="region of interest" description="Disordered" evidence="4">
    <location>
        <begin position="68"/>
        <end position="91"/>
    </location>
</feature>
<dbReference type="SUPFAM" id="SSF57850">
    <property type="entry name" value="RING/U-box"/>
    <property type="match status" value="1"/>
</dbReference>
<feature type="non-terminal residue" evidence="6">
    <location>
        <position position="213"/>
    </location>
</feature>
<keyword evidence="7" id="KW-1185">Reference proteome</keyword>
<feature type="domain" description="RING-type" evidence="5">
    <location>
        <begin position="178"/>
        <end position="213"/>
    </location>
</feature>
<evidence type="ECO:0000256" key="2">
    <source>
        <dbReference type="ARBA" id="ARBA00022833"/>
    </source>
</evidence>
<dbReference type="Pfam" id="PF13920">
    <property type="entry name" value="zf-C3HC4_3"/>
    <property type="match status" value="1"/>
</dbReference>
<accession>A0A6G0Y1R8</accession>
<dbReference type="OrthoDB" id="6614346at2759"/>
<proteinExistence type="predicted"/>
<keyword evidence="1 3" id="KW-0863">Zinc-finger</keyword>
<protein>
    <submittedName>
        <fullName evidence="6">RING finger protein B-like isoform X2</fullName>
    </submittedName>
</protein>
<dbReference type="GO" id="GO:0008270">
    <property type="term" value="F:zinc ion binding"/>
    <property type="evidence" value="ECO:0007669"/>
    <property type="project" value="UniProtKB-KW"/>
</dbReference>